<dbReference type="PANTHER" id="PTHR11437:SF66">
    <property type="entry name" value="RNASE 3"/>
    <property type="match status" value="1"/>
</dbReference>
<comment type="caution">
    <text evidence="4">The sequence shown here is derived from an EMBL/GenBank/DDBJ whole genome shotgun (WGS) entry which is preliminary data.</text>
</comment>
<feature type="domain" description="Ribonuclease A-domain" evidence="3">
    <location>
        <begin position="21"/>
        <end position="136"/>
    </location>
</feature>
<keyword evidence="2" id="KW-0732">Signal</keyword>
<dbReference type="PANTHER" id="PTHR11437">
    <property type="entry name" value="RIBONUCLEASE"/>
    <property type="match status" value="1"/>
</dbReference>
<dbReference type="EMBL" id="JAAGNN010000024">
    <property type="protein sequence ID" value="KAF4073336.1"/>
    <property type="molecule type" value="Genomic_DNA"/>
</dbReference>
<sequence length="140" mass="15684">MEIRVFGLVLLLVMCAALPAESQSWEEFRQKHIYPSMDERGCTDMINNRNVVNPDGTCKPINSFILATEDQVIAVCHKGGRPVSWNVRESNSGFLVVHCSLNVGSNPCTYANEKPTLRYITITCEKGLPVHYKGDRDLVN</sequence>
<dbReference type="GO" id="GO:0050830">
    <property type="term" value="P:defense response to Gram-positive bacterium"/>
    <property type="evidence" value="ECO:0007669"/>
    <property type="project" value="TreeGrafter"/>
</dbReference>
<dbReference type="GO" id="GO:0004540">
    <property type="term" value="F:RNA nuclease activity"/>
    <property type="evidence" value="ECO:0007669"/>
    <property type="project" value="TreeGrafter"/>
</dbReference>
<dbReference type="Pfam" id="PF00074">
    <property type="entry name" value="RnaseA"/>
    <property type="match status" value="1"/>
</dbReference>
<feature type="chain" id="PRO_5029863024" description="Ribonuclease A-domain domain-containing protein" evidence="2">
    <location>
        <begin position="23"/>
        <end position="140"/>
    </location>
</feature>
<dbReference type="Proteomes" id="UP000593565">
    <property type="component" value="Unassembled WGS sequence"/>
</dbReference>
<dbReference type="InterPro" id="IPR023412">
    <property type="entry name" value="RNaseA_domain"/>
</dbReference>
<reference evidence="4 5" key="1">
    <citation type="submission" date="2020-02" db="EMBL/GenBank/DDBJ databases">
        <title>A chromosome-scale genome assembly of the black bullhead catfish (Ameiurus melas).</title>
        <authorList>
            <person name="Wen M."/>
            <person name="Zham M."/>
            <person name="Cabau C."/>
            <person name="Klopp C."/>
            <person name="Donnadieu C."/>
            <person name="Roques C."/>
            <person name="Bouchez O."/>
            <person name="Lampietro C."/>
            <person name="Jouanno E."/>
            <person name="Herpin A."/>
            <person name="Louis A."/>
            <person name="Berthelot C."/>
            <person name="Parey E."/>
            <person name="Roest-Crollius H."/>
            <person name="Braasch I."/>
            <person name="Postlethwait J."/>
            <person name="Robinson-Rechavi M."/>
            <person name="Echchiki A."/>
            <person name="Begum T."/>
            <person name="Montfort J."/>
            <person name="Schartl M."/>
            <person name="Bobe J."/>
            <person name="Guiguen Y."/>
        </authorList>
    </citation>
    <scope>NUCLEOTIDE SEQUENCE [LARGE SCALE GENOMIC DNA]</scope>
    <source>
        <strain evidence="4">M_S1</strain>
        <tissue evidence="4">Blood</tissue>
    </source>
</reference>
<dbReference type="Gene3D" id="3.10.130.10">
    <property type="entry name" value="Ribonuclease A-like domain"/>
    <property type="match status" value="1"/>
</dbReference>
<evidence type="ECO:0000256" key="2">
    <source>
        <dbReference type="SAM" id="SignalP"/>
    </source>
</evidence>
<dbReference type="AlphaFoldDB" id="A0A7J5ZS92"/>
<name>A0A7J5ZS92_AMEME</name>
<dbReference type="InterPro" id="IPR001427">
    <property type="entry name" value="RNaseA"/>
</dbReference>
<dbReference type="GO" id="GO:0003676">
    <property type="term" value="F:nucleic acid binding"/>
    <property type="evidence" value="ECO:0007669"/>
    <property type="project" value="InterPro"/>
</dbReference>
<dbReference type="InterPro" id="IPR036816">
    <property type="entry name" value="RNaseA-like_dom_sf"/>
</dbReference>
<protein>
    <recommendedName>
        <fullName evidence="3">Ribonuclease A-domain domain-containing protein</fullName>
    </recommendedName>
</protein>
<dbReference type="SUPFAM" id="SSF54076">
    <property type="entry name" value="RNase A-like"/>
    <property type="match status" value="1"/>
</dbReference>
<proteinExistence type="inferred from homology"/>
<organism evidence="4 5">
    <name type="scientific">Ameiurus melas</name>
    <name type="common">Black bullhead</name>
    <name type="synonym">Silurus melas</name>
    <dbReference type="NCBI Taxonomy" id="219545"/>
    <lineage>
        <taxon>Eukaryota</taxon>
        <taxon>Metazoa</taxon>
        <taxon>Chordata</taxon>
        <taxon>Craniata</taxon>
        <taxon>Vertebrata</taxon>
        <taxon>Euteleostomi</taxon>
        <taxon>Actinopterygii</taxon>
        <taxon>Neopterygii</taxon>
        <taxon>Teleostei</taxon>
        <taxon>Ostariophysi</taxon>
        <taxon>Siluriformes</taxon>
        <taxon>Ictaluridae</taxon>
        <taxon>Ameiurus</taxon>
    </lineage>
</organism>
<feature type="signal peptide" evidence="2">
    <location>
        <begin position="1"/>
        <end position="22"/>
    </location>
</feature>
<comment type="similarity">
    <text evidence="1">Belongs to the pancreatic ribonuclease family.</text>
</comment>
<dbReference type="SMART" id="SM00092">
    <property type="entry name" value="RNAse_Pc"/>
    <property type="match status" value="1"/>
</dbReference>
<evidence type="ECO:0000313" key="5">
    <source>
        <dbReference type="Proteomes" id="UP000593565"/>
    </source>
</evidence>
<evidence type="ECO:0000256" key="1">
    <source>
        <dbReference type="ARBA" id="ARBA00005600"/>
    </source>
</evidence>
<accession>A0A7J5ZS92</accession>
<gene>
    <name evidence="4" type="ORF">AMELA_G00257670</name>
</gene>
<evidence type="ECO:0000313" key="4">
    <source>
        <dbReference type="EMBL" id="KAF4073336.1"/>
    </source>
</evidence>
<keyword evidence="5" id="KW-1185">Reference proteome</keyword>
<evidence type="ECO:0000259" key="3">
    <source>
        <dbReference type="SMART" id="SM00092"/>
    </source>
</evidence>